<evidence type="ECO:0000256" key="3">
    <source>
        <dbReference type="SAM" id="MobiDB-lite"/>
    </source>
</evidence>
<feature type="compositionally biased region" description="Basic and acidic residues" evidence="3">
    <location>
        <begin position="524"/>
        <end position="533"/>
    </location>
</feature>
<accession>A0A1M5DSJ0</accession>
<dbReference type="PANTHER" id="PTHR11908:SF132">
    <property type="entry name" value="ALDEHYDE OXIDASE 1-RELATED"/>
    <property type="match status" value="1"/>
</dbReference>
<dbReference type="InterPro" id="IPR008274">
    <property type="entry name" value="AldOxase/xan_DH_MoCoBD1"/>
</dbReference>
<keyword evidence="1" id="KW-0500">Molybdenum</keyword>
<dbReference type="Pfam" id="PF01315">
    <property type="entry name" value="Ald_Xan_dh_C"/>
    <property type="match status" value="1"/>
</dbReference>
<dbReference type="Pfam" id="PF20256">
    <property type="entry name" value="MoCoBD_2"/>
    <property type="match status" value="2"/>
</dbReference>
<feature type="region of interest" description="Disordered" evidence="3">
    <location>
        <begin position="524"/>
        <end position="543"/>
    </location>
</feature>
<evidence type="ECO:0000313" key="6">
    <source>
        <dbReference type="Proteomes" id="UP000184471"/>
    </source>
</evidence>
<dbReference type="Gene3D" id="3.30.365.10">
    <property type="entry name" value="Aldehyde oxidase/xanthine dehydrogenase, molybdopterin binding domain"/>
    <property type="match status" value="4"/>
</dbReference>
<evidence type="ECO:0000256" key="1">
    <source>
        <dbReference type="ARBA" id="ARBA00022505"/>
    </source>
</evidence>
<feature type="domain" description="Aldehyde oxidase/xanthine dehydrogenase a/b hammerhead" evidence="4">
    <location>
        <begin position="24"/>
        <end position="128"/>
    </location>
</feature>
<dbReference type="Proteomes" id="UP000184471">
    <property type="component" value="Unassembled WGS sequence"/>
</dbReference>
<dbReference type="GO" id="GO:0005506">
    <property type="term" value="F:iron ion binding"/>
    <property type="evidence" value="ECO:0007669"/>
    <property type="project" value="InterPro"/>
</dbReference>
<dbReference type="SUPFAM" id="SSF56003">
    <property type="entry name" value="Molybdenum cofactor-binding domain"/>
    <property type="match status" value="1"/>
</dbReference>
<evidence type="ECO:0000256" key="2">
    <source>
        <dbReference type="ARBA" id="ARBA00023002"/>
    </source>
</evidence>
<keyword evidence="2" id="KW-0560">Oxidoreductase</keyword>
<dbReference type="PANTHER" id="PTHR11908">
    <property type="entry name" value="XANTHINE DEHYDROGENASE"/>
    <property type="match status" value="1"/>
</dbReference>
<evidence type="ECO:0000313" key="5">
    <source>
        <dbReference type="EMBL" id="SHF69998.1"/>
    </source>
</evidence>
<dbReference type="SUPFAM" id="SSF54665">
    <property type="entry name" value="CO dehydrogenase molybdoprotein N-domain-like"/>
    <property type="match status" value="1"/>
</dbReference>
<name>A0A1M5DSJ0_9ACTN</name>
<evidence type="ECO:0000259" key="4">
    <source>
        <dbReference type="SMART" id="SM01008"/>
    </source>
</evidence>
<dbReference type="SMART" id="SM01008">
    <property type="entry name" value="Ald_Xan_dh_C"/>
    <property type="match status" value="1"/>
</dbReference>
<proteinExistence type="predicted"/>
<protein>
    <submittedName>
        <fullName evidence="5">Xanthine dehydrogenase, molybdenum binding subunit apoprotein</fullName>
    </submittedName>
</protein>
<gene>
    <name evidence="5" type="ORF">SAMN05444351_0517</name>
</gene>
<dbReference type="InterPro" id="IPR037165">
    <property type="entry name" value="AldOxase/xan_DH_Mopterin-bd_sf"/>
</dbReference>
<dbReference type="Pfam" id="PF02738">
    <property type="entry name" value="MoCoBD_1"/>
    <property type="match status" value="1"/>
</dbReference>
<dbReference type="InterPro" id="IPR016208">
    <property type="entry name" value="Ald_Oxase/xanthine_DH-like"/>
</dbReference>
<sequence>MTDLLEPRAMGRDLVRRDGVQKVRGTATYAYETPVESPAFCHPVQATVARGRITGIDTEAAEALDGVLAVLTSENAERLASTDDAELAVLQSPDVAFRGQVVGVVVAETSELARQGADLVVVTYAEQEHDSALTVDHPGLYAPEKVNPSYDTDVVQGDVDAELAASAVVVSHTYATAMVHNNPLEPHASTALWDGSSLTLWDSTQGVHPDRKAVCTVFGLEEEQVRVVCPYVGGGFGSKGTPHANVVLVTMAARALPGRPVKLALTRQQMFSLAGYRTPTIQRMQLGADRDGRIRALTLDVVEQTSRIKEFAEQTGVPARMMYTANARRTTHRLAALDVPVPSWFRAPGECPGMFGPEVAMDELAHELGIDPIELRVRNDPERDPETGQPWSSRHLVECLREGAERFGWAGRDPRPGVRREGRWLVGTGVASSVYPTMRQAQSTADVRFEDGRYVVEIGAADLGTGAWTVLPQIAADALGVDVDDVEVRIGDTRYPIASVAGGSSGTNTWGSAIAVAAREFRGKFGTDPRDGDEASGQVDQADTDDEHATYAFGAQFVEARVDVDTGEVRVPRLLGVFACGRILNPRTARSQFIGGMTMGLSMALHENSVWDPRIGQVANHDLAEYHVTVNADVGDVQAHWLDEEDPYVNVMGAKGIGEIGIVGTAAAVSNAVWHATGVRVRELPVTLDRLLTALP</sequence>
<dbReference type="InterPro" id="IPR000674">
    <property type="entry name" value="Ald_Oxase/Xan_DH_a/b"/>
</dbReference>
<dbReference type="GO" id="GO:0016491">
    <property type="term" value="F:oxidoreductase activity"/>
    <property type="evidence" value="ECO:0007669"/>
    <property type="project" value="UniProtKB-KW"/>
</dbReference>
<dbReference type="Gene3D" id="3.90.1170.50">
    <property type="entry name" value="Aldehyde oxidase/xanthine dehydrogenase, a/b hammerhead"/>
    <property type="match status" value="1"/>
</dbReference>
<dbReference type="AlphaFoldDB" id="A0A1M5DSJ0"/>
<dbReference type="RefSeq" id="WP_073418437.1">
    <property type="nucleotide sequence ID" value="NZ_FQVX01000001.1"/>
</dbReference>
<dbReference type="OrthoDB" id="135295at2"/>
<organism evidence="5 6">
    <name type="scientific">Geodermatophilus nigrescens</name>
    <dbReference type="NCBI Taxonomy" id="1070870"/>
    <lineage>
        <taxon>Bacteria</taxon>
        <taxon>Bacillati</taxon>
        <taxon>Actinomycetota</taxon>
        <taxon>Actinomycetes</taxon>
        <taxon>Geodermatophilales</taxon>
        <taxon>Geodermatophilaceae</taxon>
        <taxon>Geodermatophilus</taxon>
    </lineage>
</organism>
<keyword evidence="6" id="KW-1185">Reference proteome</keyword>
<dbReference type="InterPro" id="IPR036856">
    <property type="entry name" value="Ald_Oxase/Xan_DH_a/b_sf"/>
</dbReference>
<dbReference type="EMBL" id="FQVX01000001">
    <property type="protein sequence ID" value="SHF69998.1"/>
    <property type="molecule type" value="Genomic_DNA"/>
</dbReference>
<dbReference type="InterPro" id="IPR046867">
    <property type="entry name" value="AldOxase/xan_DH_MoCoBD2"/>
</dbReference>
<dbReference type="STRING" id="1070870.SAMN05444351_0517"/>
<reference evidence="5 6" key="1">
    <citation type="submission" date="2016-11" db="EMBL/GenBank/DDBJ databases">
        <authorList>
            <person name="Jaros S."/>
            <person name="Januszkiewicz K."/>
            <person name="Wedrychowicz H."/>
        </authorList>
    </citation>
    <scope>NUCLEOTIDE SEQUENCE [LARGE SCALE GENOMIC DNA]</scope>
    <source>
        <strain evidence="5 6">DSM 45408</strain>
    </source>
</reference>